<keyword evidence="1" id="KW-0812">Transmembrane</keyword>
<accession>A0A4Y7LBD3</accession>
<dbReference type="AlphaFoldDB" id="A0A4Y7LBD3"/>
<name>A0A4Y7LBD3_PAPSO</name>
<evidence type="ECO:0000313" key="2">
    <source>
        <dbReference type="EMBL" id="RZC81505.1"/>
    </source>
</evidence>
<sequence>MEPPIRRWCSILKVFLVGSLPLGLFMFFLELYNGPDGSLAVFFFWAIFSYASLEYTGVIINACRLARSIDYQELLRDAPNNAGARFFMFLVKHKEKFFWIVVRAVAWLSKLSGPLHYIGSSVAITLECIICLCFQMEYTSLTYQFFRAYGELMFGARLFR</sequence>
<keyword evidence="3" id="KW-1185">Reference proteome</keyword>
<keyword evidence="1" id="KW-0472">Membrane</keyword>
<protein>
    <submittedName>
        <fullName evidence="2">Uncharacterized protein</fullName>
    </submittedName>
</protein>
<evidence type="ECO:0000256" key="1">
    <source>
        <dbReference type="SAM" id="Phobius"/>
    </source>
</evidence>
<organism evidence="2 3">
    <name type="scientific">Papaver somniferum</name>
    <name type="common">Opium poppy</name>
    <dbReference type="NCBI Taxonomy" id="3469"/>
    <lineage>
        <taxon>Eukaryota</taxon>
        <taxon>Viridiplantae</taxon>
        <taxon>Streptophyta</taxon>
        <taxon>Embryophyta</taxon>
        <taxon>Tracheophyta</taxon>
        <taxon>Spermatophyta</taxon>
        <taxon>Magnoliopsida</taxon>
        <taxon>Ranunculales</taxon>
        <taxon>Papaveraceae</taxon>
        <taxon>Papaveroideae</taxon>
        <taxon>Papaver</taxon>
    </lineage>
</organism>
<dbReference type="Gramene" id="RZC81505">
    <property type="protein sequence ID" value="RZC81505"/>
    <property type="gene ID" value="C5167_044086"/>
</dbReference>
<evidence type="ECO:0000313" key="3">
    <source>
        <dbReference type="Proteomes" id="UP000316621"/>
    </source>
</evidence>
<dbReference type="EMBL" id="CM010724">
    <property type="protein sequence ID" value="RZC81505.1"/>
    <property type="molecule type" value="Genomic_DNA"/>
</dbReference>
<dbReference type="Proteomes" id="UP000316621">
    <property type="component" value="Chromosome 10"/>
</dbReference>
<feature type="transmembrane region" description="Helical" evidence="1">
    <location>
        <begin position="38"/>
        <end position="60"/>
    </location>
</feature>
<proteinExistence type="predicted"/>
<gene>
    <name evidence="2" type="ORF">C5167_044086</name>
</gene>
<feature type="transmembrane region" description="Helical" evidence="1">
    <location>
        <begin position="12"/>
        <end position="32"/>
    </location>
</feature>
<keyword evidence="1" id="KW-1133">Transmembrane helix</keyword>
<reference evidence="2 3" key="1">
    <citation type="journal article" date="2018" name="Science">
        <title>The opium poppy genome and morphinan production.</title>
        <authorList>
            <person name="Guo L."/>
            <person name="Winzer T."/>
            <person name="Yang X."/>
            <person name="Li Y."/>
            <person name="Ning Z."/>
            <person name="He Z."/>
            <person name="Teodor R."/>
            <person name="Lu Y."/>
            <person name="Bowser T.A."/>
            <person name="Graham I.A."/>
            <person name="Ye K."/>
        </authorList>
    </citation>
    <scope>NUCLEOTIDE SEQUENCE [LARGE SCALE GENOMIC DNA]</scope>
    <source>
        <strain evidence="3">cv. HN1</strain>
        <tissue evidence="2">Leaves</tissue>
    </source>
</reference>